<dbReference type="SUPFAM" id="SSF52440">
    <property type="entry name" value="PreATP-grasp domain"/>
    <property type="match status" value="1"/>
</dbReference>
<dbReference type="EC" id="6.3.4.13" evidence="2 10"/>
<dbReference type="InterPro" id="IPR020561">
    <property type="entry name" value="PRibGlycinamid_synth_ATP-grasp"/>
</dbReference>
<dbReference type="Pfam" id="PF01071">
    <property type="entry name" value="GARS_A"/>
    <property type="match status" value="1"/>
</dbReference>
<protein>
    <recommendedName>
        <fullName evidence="2 10">Phosphoribosylamine--glycine ligase</fullName>
        <ecNumber evidence="2 10">6.3.4.13</ecNumber>
    </recommendedName>
    <alternativeName>
        <fullName evidence="10">GARS</fullName>
    </alternativeName>
    <alternativeName>
        <fullName evidence="8 10">Glycinamide ribonucleotide synthetase</fullName>
    </alternativeName>
    <alternativeName>
        <fullName evidence="9 10">Phosphoribosylglycinamide synthetase</fullName>
    </alternativeName>
</protein>
<gene>
    <name evidence="10 13" type="primary">purD</name>
    <name evidence="13" type="ORF">NOX80_03460</name>
</gene>
<evidence type="ECO:0000313" key="13">
    <source>
        <dbReference type="EMBL" id="UUC46266.1"/>
    </source>
</evidence>
<keyword evidence="14" id="KW-1185">Reference proteome</keyword>
<dbReference type="Pfam" id="PF02843">
    <property type="entry name" value="GARS_C"/>
    <property type="match status" value="1"/>
</dbReference>
<dbReference type="InterPro" id="IPR000115">
    <property type="entry name" value="PRibGlycinamide_synth"/>
</dbReference>
<dbReference type="SMART" id="SM01209">
    <property type="entry name" value="GARS_A"/>
    <property type="match status" value="1"/>
</dbReference>
<evidence type="ECO:0000256" key="11">
    <source>
        <dbReference type="PROSITE-ProRule" id="PRU00409"/>
    </source>
</evidence>
<evidence type="ECO:0000256" key="2">
    <source>
        <dbReference type="ARBA" id="ARBA00013255"/>
    </source>
</evidence>
<feature type="domain" description="ATP-grasp" evidence="12">
    <location>
        <begin position="111"/>
        <end position="319"/>
    </location>
</feature>
<dbReference type="HAMAP" id="MF_00138">
    <property type="entry name" value="GARS"/>
    <property type="match status" value="1"/>
</dbReference>
<dbReference type="SUPFAM" id="SSF56059">
    <property type="entry name" value="Glutathione synthetase ATP-binding domain-like"/>
    <property type="match status" value="1"/>
</dbReference>
<dbReference type="InterPro" id="IPR013815">
    <property type="entry name" value="ATP_grasp_subdomain_1"/>
</dbReference>
<keyword evidence="5 10" id="KW-0658">Purine biosynthesis</keyword>
<evidence type="ECO:0000313" key="14">
    <source>
        <dbReference type="Proteomes" id="UP001059844"/>
    </source>
</evidence>
<dbReference type="Gene3D" id="3.30.1490.20">
    <property type="entry name" value="ATP-grasp fold, A domain"/>
    <property type="match status" value="1"/>
</dbReference>
<dbReference type="InterPro" id="IPR016185">
    <property type="entry name" value="PreATP-grasp_dom_sf"/>
</dbReference>
<dbReference type="InterPro" id="IPR020562">
    <property type="entry name" value="PRibGlycinamide_synth_N"/>
</dbReference>
<evidence type="ECO:0000256" key="9">
    <source>
        <dbReference type="ARBA" id="ARBA00042864"/>
    </source>
</evidence>
<reference evidence="13" key="1">
    <citation type="submission" date="2022-07" db="EMBL/GenBank/DDBJ databases">
        <title>Isolation, identification, and degradation of a PFOSA degrading strain from sewage treatment plant.</title>
        <authorList>
            <person name="Zhang L."/>
            <person name="Huo Y."/>
        </authorList>
    </citation>
    <scope>NUCLEOTIDE SEQUENCE</scope>
    <source>
        <strain evidence="13">C1</strain>
    </source>
</reference>
<organism evidence="13 14">
    <name type="scientific">Flavobacterium cerinum</name>
    <dbReference type="NCBI Taxonomy" id="2502784"/>
    <lineage>
        <taxon>Bacteria</taxon>
        <taxon>Pseudomonadati</taxon>
        <taxon>Bacteroidota</taxon>
        <taxon>Flavobacteriia</taxon>
        <taxon>Flavobacteriales</taxon>
        <taxon>Flavobacteriaceae</taxon>
        <taxon>Flavobacterium</taxon>
    </lineage>
</organism>
<proteinExistence type="inferred from homology"/>
<dbReference type="Proteomes" id="UP001059844">
    <property type="component" value="Chromosome"/>
</dbReference>
<evidence type="ECO:0000256" key="4">
    <source>
        <dbReference type="ARBA" id="ARBA00022741"/>
    </source>
</evidence>
<dbReference type="GO" id="GO:0004637">
    <property type="term" value="F:phosphoribosylamine-glycine ligase activity"/>
    <property type="evidence" value="ECO:0007669"/>
    <property type="project" value="UniProtKB-EC"/>
</dbReference>
<comment type="pathway">
    <text evidence="1 10">Purine metabolism; IMP biosynthesis via de novo pathway; N(1)-(5-phospho-D-ribosyl)glycinamide from 5-phospho-alpha-D-ribose 1-diphosphate: step 2/2.</text>
</comment>
<dbReference type="PANTHER" id="PTHR43472:SF1">
    <property type="entry name" value="PHOSPHORIBOSYLAMINE--GLYCINE LIGASE, CHLOROPLASTIC"/>
    <property type="match status" value="1"/>
</dbReference>
<dbReference type="Gene3D" id="3.30.470.20">
    <property type="entry name" value="ATP-grasp fold, B domain"/>
    <property type="match status" value="1"/>
</dbReference>
<dbReference type="PANTHER" id="PTHR43472">
    <property type="entry name" value="PHOSPHORIBOSYLAMINE--GLYCINE LIGASE"/>
    <property type="match status" value="1"/>
</dbReference>
<dbReference type="Gene3D" id="3.40.50.20">
    <property type="match status" value="1"/>
</dbReference>
<keyword evidence="3 10" id="KW-0436">Ligase</keyword>
<dbReference type="RefSeq" id="WP_256551934.1">
    <property type="nucleotide sequence ID" value="NZ_CP101751.1"/>
</dbReference>
<evidence type="ECO:0000256" key="7">
    <source>
        <dbReference type="ARBA" id="ARBA00038345"/>
    </source>
</evidence>
<evidence type="ECO:0000256" key="1">
    <source>
        <dbReference type="ARBA" id="ARBA00005174"/>
    </source>
</evidence>
<dbReference type="InterPro" id="IPR020560">
    <property type="entry name" value="PRibGlycinamide_synth_C-dom"/>
</dbReference>
<keyword evidence="6 11" id="KW-0067">ATP-binding</keyword>
<comment type="similarity">
    <text evidence="7 10">Belongs to the GARS family.</text>
</comment>
<evidence type="ECO:0000256" key="10">
    <source>
        <dbReference type="HAMAP-Rule" id="MF_00138"/>
    </source>
</evidence>
<dbReference type="NCBIfam" id="TIGR00877">
    <property type="entry name" value="purD"/>
    <property type="match status" value="1"/>
</dbReference>
<evidence type="ECO:0000256" key="5">
    <source>
        <dbReference type="ARBA" id="ARBA00022755"/>
    </source>
</evidence>
<dbReference type="InterPro" id="IPR037123">
    <property type="entry name" value="PRibGlycinamide_synth_C_sf"/>
</dbReference>
<evidence type="ECO:0000256" key="6">
    <source>
        <dbReference type="ARBA" id="ARBA00022840"/>
    </source>
</evidence>
<dbReference type="Gene3D" id="3.90.600.10">
    <property type="entry name" value="Phosphoribosylglycinamide synthetase, C-terminal domain"/>
    <property type="match status" value="1"/>
</dbReference>
<dbReference type="SMART" id="SM01210">
    <property type="entry name" value="GARS_C"/>
    <property type="match status" value="1"/>
</dbReference>
<dbReference type="EMBL" id="CP101751">
    <property type="protein sequence ID" value="UUC46266.1"/>
    <property type="molecule type" value="Genomic_DNA"/>
</dbReference>
<evidence type="ECO:0000256" key="3">
    <source>
        <dbReference type="ARBA" id="ARBA00022598"/>
    </source>
</evidence>
<evidence type="ECO:0000259" key="12">
    <source>
        <dbReference type="PROSITE" id="PS50975"/>
    </source>
</evidence>
<dbReference type="PROSITE" id="PS50975">
    <property type="entry name" value="ATP_GRASP"/>
    <property type="match status" value="1"/>
</dbReference>
<name>A0ABY5IXQ9_9FLAO</name>
<keyword evidence="4 11" id="KW-0547">Nucleotide-binding</keyword>
<comment type="catalytic activity">
    <reaction evidence="10">
        <text>5-phospho-beta-D-ribosylamine + glycine + ATP = N(1)-(5-phospho-beta-D-ribosyl)glycinamide + ADP + phosphate + H(+)</text>
        <dbReference type="Rhea" id="RHEA:17453"/>
        <dbReference type="ChEBI" id="CHEBI:15378"/>
        <dbReference type="ChEBI" id="CHEBI:30616"/>
        <dbReference type="ChEBI" id="CHEBI:43474"/>
        <dbReference type="ChEBI" id="CHEBI:57305"/>
        <dbReference type="ChEBI" id="CHEBI:58681"/>
        <dbReference type="ChEBI" id="CHEBI:143788"/>
        <dbReference type="ChEBI" id="CHEBI:456216"/>
        <dbReference type="EC" id="6.3.4.13"/>
    </reaction>
</comment>
<dbReference type="InterPro" id="IPR011054">
    <property type="entry name" value="Rudment_hybrid_motif"/>
</dbReference>
<sequence>MTILLLGSGGREHALAWKMLQSEHCSRLLVAPGNAGTAAIAENVNINPNDFETVKNLVITEKVEMVVVGPEDPLVKGIFDYFQNDDVLKDIPVIGPSKTGAQLEGSKEFAKEFLVKYNIPTAAYDSFTKETVEEGCHFLTTLQPPYVLKADGLAAGKGVLIIQDLAEAQQELRNMLVNEKFGSASAKVVIEEFLDGIELSCFVLTDGKNYKILPTAKDYKRIGEGDTGLNTGGMGAVSPVPFADAVLMEKIETRIVKPTIEGLQQEGIPYKGFVFIGLIKVGDEPYVIEYNVRMGDPETEVVMPRLQSDLVTLFKAVASQTLDQVDLEIDPRSATTIMVVSGGYPEDYEKGKVISGLDKVDGSIVFHAGTALNGDQVVTNGGRVLAVTSYGDTFPEAIKKSYQNIVELNFDKMYFRKDIGFDL</sequence>
<dbReference type="SUPFAM" id="SSF51246">
    <property type="entry name" value="Rudiment single hybrid motif"/>
    <property type="match status" value="1"/>
</dbReference>
<dbReference type="Pfam" id="PF02844">
    <property type="entry name" value="GARS_N"/>
    <property type="match status" value="1"/>
</dbReference>
<accession>A0ABY5IXQ9</accession>
<dbReference type="InterPro" id="IPR011761">
    <property type="entry name" value="ATP-grasp"/>
</dbReference>
<evidence type="ECO:0000256" key="8">
    <source>
        <dbReference type="ARBA" id="ARBA00042242"/>
    </source>
</evidence>